<dbReference type="GO" id="GO:0009190">
    <property type="term" value="P:cyclic nucleotide biosynthetic process"/>
    <property type="evidence" value="ECO:0007669"/>
    <property type="project" value="InterPro"/>
</dbReference>
<dbReference type="KEGG" id="nall:PP769_02290"/>
<keyword evidence="5" id="KW-1185">Reference proteome</keyword>
<reference evidence="4 5" key="1">
    <citation type="submission" date="2023-01" db="EMBL/GenBank/DDBJ databases">
        <title>Cultivation and genomic characterization of new, ubiquitous marine nitrite-oxidizing bacteria from the Nitrospirales.</title>
        <authorList>
            <person name="Mueller A.J."/>
            <person name="Daebeler A."/>
            <person name="Herbold C.W."/>
            <person name="Kirkegaard R.H."/>
            <person name="Daims H."/>
        </authorList>
    </citation>
    <scope>NUCLEOTIDE SEQUENCE [LARGE SCALE GENOMIC DNA]</scope>
    <source>
        <strain evidence="4 5">VA</strain>
    </source>
</reference>
<dbReference type="SMART" id="SM00044">
    <property type="entry name" value="CYCc"/>
    <property type="match status" value="1"/>
</dbReference>
<evidence type="ECO:0000256" key="1">
    <source>
        <dbReference type="ARBA" id="ARBA00022741"/>
    </source>
</evidence>
<dbReference type="SMART" id="SM00028">
    <property type="entry name" value="TPR"/>
    <property type="match status" value="3"/>
</dbReference>
<sequence>MRCYSCSTNNPDHLDVCSKCGVCLENRCAACGIANSPQGQFCRSCGNRLAERRQLTVLFCDLVGSTTLAERLGTEEWDLVLRAYYERCREIVDRNEGHVAHYLGDGVLVYFGHPHAQEDDAQRAIRTALAIRMEVKKLKFGFQKEGALELSVRMGIDTGEVIVGHDEMAVGETLNIAARVQTLADPDTIVMTAATHRLVEPYFTCQGLGTHSLKGLARQVQLYRVEGETEVQTRMQAAATLGIVPLVGRDKEANFLWECWQRTCSGNGQVVLVRGEPGIGKSRLIEVLKCHLAGETFSLLECYCLAYDQHTAFAPLSHLLRRTIGFKREDSPQEKLSKLRKAMEGLGLVPEDAIPLLAPLVSLTPDVGYTPRNVTPLRARQLTLETLTTWLLRSTETAPVLFIVEDLHWIDPSSLELLDHLMNQQRLPRMLMLLTYRPEFQAKWPANEGLHSLDLTRLTQEQTVELATHVAHGRTLPDEVLQEMVKRTDGVPLFVEELTKTILESGFLKPVDGSYELSGPLPARAIPTTVQDSLMARLDRLGSAKTLAQLGATIGRDFRHDVLQSLVERSAMDMERDLARLIESNLVTRDGVPPLATYSFRHALIQETAYNSLLQSTRVRHHERIARVLVERFPEVAENQPELLAQHFSSAGCARQAATYWKKAGSRAMERLANKEATGHFTAGLDLLPQLPEDLLRISLELELRLQLGLSITASDGYAVPRVGEAYQRARELCFLLGNNAELYPVLRNLCSFYIVRDDLNNARELAEECLRLGQETHRDDYLIEGYTILGYVLTYMGDLEKGTALLDKAMKEYRSCNGKRLKYPTPQEPGVASLCLLALNRWMLGDYSEGSRCNQEAIELAEELNRPFDIAYAHCFAAMFHNLRCEFGSAGRHAEVTIDISQRHDFFAWLSWGTMQRAIAMGRQGGGKKAIDQLTDTLAAWQAGGGEIATSYFLGGLADVYRAAGRVEDALNTVEKAIDHAMRHDEHWYESVLYRMRGELLGLRGTSTAGGAEDDFSRAVEIARVQGAKLLELQAALRLHVLCLGKGRPEPSFAVLKAAFKSLPPDALDIPDLQEARALLDGGRGLS</sequence>
<dbReference type="Pfam" id="PF13191">
    <property type="entry name" value="AAA_16"/>
    <property type="match status" value="1"/>
</dbReference>
<dbReference type="AlphaFoldDB" id="A0AA96JSI8"/>
<dbReference type="GO" id="GO:0005737">
    <property type="term" value="C:cytoplasm"/>
    <property type="evidence" value="ECO:0007669"/>
    <property type="project" value="TreeGrafter"/>
</dbReference>
<dbReference type="SUPFAM" id="SSF48452">
    <property type="entry name" value="TPR-like"/>
    <property type="match status" value="2"/>
</dbReference>
<gene>
    <name evidence="4" type="ORF">PP769_02290</name>
</gene>
<dbReference type="Gene3D" id="1.25.40.10">
    <property type="entry name" value="Tetratricopeptide repeat domain"/>
    <property type="match status" value="2"/>
</dbReference>
<dbReference type="Gene3D" id="3.30.70.1230">
    <property type="entry name" value="Nucleotide cyclase"/>
    <property type="match status" value="1"/>
</dbReference>
<evidence type="ECO:0000313" key="4">
    <source>
        <dbReference type="EMBL" id="WNM58617.1"/>
    </source>
</evidence>
<proteinExistence type="predicted"/>
<dbReference type="SUPFAM" id="SSF55073">
    <property type="entry name" value="Nucleotide cyclase"/>
    <property type="match status" value="1"/>
</dbReference>
<dbReference type="PANTHER" id="PTHR16305">
    <property type="entry name" value="TESTICULAR SOLUBLE ADENYLYL CYCLASE"/>
    <property type="match status" value="1"/>
</dbReference>
<evidence type="ECO:0000259" key="3">
    <source>
        <dbReference type="PROSITE" id="PS50125"/>
    </source>
</evidence>
<keyword evidence="2" id="KW-0067">ATP-binding</keyword>
<dbReference type="GO" id="GO:0005524">
    <property type="term" value="F:ATP binding"/>
    <property type="evidence" value="ECO:0007669"/>
    <property type="project" value="UniProtKB-KW"/>
</dbReference>
<dbReference type="CDD" id="cd07302">
    <property type="entry name" value="CHD"/>
    <property type="match status" value="1"/>
</dbReference>
<dbReference type="RefSeq" id="WP_312644687.1">
    <property type="nucleotide sequence ID" value="NZ_CP116967.1"/>
</dbReference>
<dbReference type="SUPFAM" id="SSF52540">
    <property type="entry name" value="P-loop containing nucleoside triphosphate hydrolases"/>
    <property type="match status" value="1"/>
</dbReference>
<dbReference type="Pfam" id="PF00211">
    <property type="entry name" value="Guanylate_cyc"/>
    <property type="match status" value="1"/>
</dbReference>
<dbReference type="InterPro" id="IPR019734">
    <property type="entry name" value="TPR_rpt"/>
</dbReference>
<dbReference type="EMBL" id="CP116967">
    <property type="protein sequence ID" value="WNM58617.1"/>
    <property type="molecule type" value="Genomic_DNA"/>
</dbReference>
<dbReference type="InterPro" id="IPR001054">
    <property type="entry name" value="A/G_cyclase"/>
</dbReference>
<accession>A0AA96JSI8</accession>
<evidence type="ECO:0000256" key="2">
    <source>
        <dbReference type="ARBA" id="ARBA00022840"/>
    </source>
</evidence>
<dbReference type="GO" id="GO:0004016">
    <property type="term" value="F:adenylate cyclase activity"/>
    <property type="evidence" value="ECO:0007669"/>
    <property type="project" value="UniProtKB-ARBA"/>
</dbReference>
<keyword evidence="1" id="KW-0547">Nucleotide-binding</keyword>
<evidence type="ECO:0000313" key="5">
    <source>
        <dbReference type="Proteomes" id="UP001302719"/>
    </source>
</evidence>
<feature type="domain" description="Guanylate cyclase" evidence="3">
    <location>
        <begin position="56"/>
        <end position="181"/>
    </location>
</feature>
<dbReference type="PANTHER" id="PTHR16305:SF28">
    <property type="entry name" value="GUANYLATE CYCLASE DOMAIN-CONTAINING PROTEIN"/>
    <property type="match status" value="1"/>
</dbReference>
<dbReference type="InterPro" id="IPR041664">
    <property type="entry name" value="AAA_16"/>
</dbReference>
<name>A0AA96JSI8_9BACT</name>
<dbReference type="InterPro" id="IPR027417">
    <property type="entry name" value="P-loop_NTPase"/>
</dbReference>
<organism evidence="4 5">
    <name type="scientific">Candidatus Nitrospira allomarina</name>
    <dbReference type="NCBI Taxonomy" id="3020900"/>
    <lineage>
        <taxon>Bacteria</taxon>
        <taxon>Pseudomonadati</taxon>
        <taxon>Nitrospirota</taxon>
        <taxon>Nitrospiria</taxon>
        <taxon>Nitrospirales</taxon>
        <taxon>Nitrospiraceae</taxon>
        <taxon>Nitrospira</taxon>
    </lineage>
</organism>
<dbReference type="Proteomes" id="UP001302719">
    <property type="component" value="Chromosome"/>
</dbReference>
<dbReference type="InterPro" id="IPR029787">
    <property type="entry name" value="Nucleotide_cyclase"/>
</dbReference>
<dbReference type="PROSITE" id="PS50125">
    <property type="entry name" value="GUANYLATE_CYCLASE_2"/>
    <property type="match status" value="1"/>
</dbReference>
<protein>
    <submittedName>
        <fullName evidence="4">Adenylate/guanylate cyclase domain-containing protein</fullName>
    </submittedName>
</protein>
<dbReference type="InterPro" id="IPR011990">
    <property type="entry name" value="TPR-like_helical_dom_sf"/>
</dbReference>
<dbReference type="GO" id="GO:0035556">
    <property type="term" value="P:intracellular signal transduction"/>
    <property type="evidence" value="ECO:0007669"/>
    <property type="project" value="InterPro"/>
</dbReference>